<dbReference type="AlphaFoldDB" id="A0A9D4LSI0"/>
<feature type="region of interest" description="Disordered" evidence="1">
    <location>
        <begin position="418"/>
        <end position="446"/>
    </location>
</feature>
<dbReference type="EMBL" id="JAIWYP010000002">
    <property type="protein sequence ID" value="KAH3862998.1"/>
    <property type="molecule type" value="Genomic_DNA"/>
</dbReference>
<accession>A0A9D4LSI0</accession>
<proteinExistence type="predicted"/>
<organism evidence="2 3">
    <name type="scientific">Dreissena polymorpha</name>
    <name type="common">Zebra mussel</name>
    <name type="synonym">Mytilus polymorpha</name>
    <dbReference type="NCBI Taxonomy" id="45954"/>
    <lineage>
        <taxon>Eukaryota</taxon>
        <taxon>Metazoa</taxon>
        <taxon>Spiralia</taxon>
        <taxon>Lophotrochozoa</taxon>
        <taxon>Mollusca</taxon>
        <taxon>Bivalvia</taxon>
        <taxon>Autobranchia</taxon>
        <taxon>Heteroconchia</taxon>
        <taxon>Euheterodonta</taxon>
        <taxon>Imparidentia</taxon>
        <taxon>Neoheterodontei</taxon>
        <taxon>Myida</taxon>
        <taxon>Dreissenoidea</taxon>
        <taxon>Dreissenidae</taxon>
        <taxon>Dreissena</taxon>
    </lineage>
</organism>
<dbReference type="Proteomes" id="UP000828390">
    <property type="component" value="Unassembled WGS sequence"/>
</dbReference>
<evidence type="ECO:0000313" key="3">
    <source>
        <dbReference type="Proteomes" id="UP000828390"/>
    </source>
</evidence>
<feature type="region of interest" description="Disordered" evidence="1">
    <location>
        <begin position="481"/>
        <end position="542"/>
    </location>
</feature>
<gene>
    <name evidence="2" type="ORF">DPMN_025974</name>
</gene>
<feature type="compositionally biased region" description="Polar residues" evidence="1">
    <location>
        <begin position="481"/>
        <end position="493"/>
    </location>
</feature>
<protein>
    <submittedName>
        <fullName evidence="2">Uncharacterized protein</fullName>
    </submittedName>
</protein>
<keyword evidence="3" id="KW-1185">Reference proteome</keyword>
<evidence type="ECO:0000313" key="2">
    <source>
        <dbReference type="EMBL" id="KAH3862998.1"/>
    </source>
</evidence>
<comment type="caution">
    <text evidence="2">The sequence shown here is derived from an EMBL/GenBank/DDBJ whole genome shotgun (WGS) entry which is preliminary data.</text>
</comment>
<feature type="region of interest" description="Disordered" evidence="1">
    <location>
        <begin position="665"/>
        <end position="692"/>
    </location>
</feature>
<name>A0A9D4LSI0_DREPO</name>
<reference evidence="2" key="2">
    <citation type="submission" date="2020-11" db="EMBL/GenBank/DDBJ databases">
        <authorList>
            <person name="McCartney M.A."/>
            <person name="Auch B."/>
            <person name="Kono T."/>
            <person name="Mallez S."/>
            <person name="Becker A."/>
            <person name="Gohl D.M."/>
            <person name="Silverstein K.A.T."/>
            <person name="Koren S."/>
            <person name="Bechman K.B."/>
            <person name="Herman A."/>
            <person name="Abrahante J.E."/>
            <person name="Garbe J."/>
        </authorList>
    </citation>
    <scope>NUCLEOTIDE SEQUENCE</scope>
    <source>
        <strain evidence="2">Duluth1</strain>
        <tissue evidence="2">Whole animal</tissue>
    </source>
</reference>
<feature type="compositionally biased region" description="Polar residues" evidence="1">
    <location>
        <begin position="682"/>
        <end position="692"/>
    </location>
</feature>
<feature type="region of interest" description="Disordered" evidence="1">
    <location>
        <begin position="565"/>
        <end position="596"/>
    </location>
</feature>
<feature type="compositionally biased region" description="Basic and acidic residues" evidence="1">
    <location>
        <begin position="526"/>
        <end position="539"/>
    </location>
</feature>
<feature type="compositionally biased region" description="Basic and acidic residues" evidence="1">
    <location>
        <begin position="565"/>
        <end position="586"/>
    </location>
</feature>
<reference evidence="2" key="1">
    <citation type="journal article" date="2019" name="bioRxiv">
        <title>The Genome of the Zebra Mussel, Dreissena polymorpha: A Resource for Invasive Species Research.</title>
        <authorList>
            <person name="McCartney M.A."/>
            <person name="Auch B."/>
            <person name="Kono T."/>
            <person name="Mallez S."/>
            <person name="Zhang Y."/>
            <person name="Obille A."/>
            <person name="Becker A."/>
            <person name="Abrahante J.E."/>
            <person name="Garbe J."/>
            <person name="Badalamenti J.P."/>
            <person name="Herman A."/>
            <person name="Mangelson H."/>
            <person name="Liachko I."/>
            <person name="Sullivan S."/>
            <person name="Sone E.D."/>
            <person name="Koren S."/>
            <person name="Silverstein K.A.T."/>
            <person name="Beckman K.B."/>
            <person name="Gohl D.M."/>
        </authorList>
    </citation>
    <scope>NUCLEOTIDE SEQUENCE</scope>
    <source>
        <strain evidence="2">Duluth1</strain>
        <tissue evidence="2">Whole animal</tissue>
    </source>
</reference>
<evidence type="ECO:0000256" key="1">
    <source>
        <dbReference type="SAM" id="MobiDB-lite"/>
    </source>
</evidence>
<sequence>MLTRSWYPKQKRQTLRKRSFSFAKLKKLVILVRSCPFIKKQKQSVAIAVKWKRQSTFSLYRTRHAYQEALSQGSMQGTAPSYGSGWQGLSAMDMYSQAAHPLCTPFISSTLNPVGSLPPFGSLSGGSDARLPAPWFSGLSMPTSSSADYLQHIQNGISSYLPHKWSEQSSHLGDKAYAVENHSNLFQNTRTPSSTLDLHLNTDNLIYSTTKLPSLPAKSNKFQSVLEEKSFEAFEKRQNSFDFIPYENSTSCSTSLPNTSMAPMLISSRPQELPSYSASSETKYKNAIFSKLSGMENATSSREQMLYKDAGYVTTSSVPSFSKPVNNTHHSKVISYYSDPREKDLFNNTSSNEKASIEAARIVQEAHDSDMNFKHQAATNRAITSPFMNISNQHRQQIPSFKSTDLQNTARAFHHPLPESHISKKSTHSASFRPENLISGNHERPPSVNITSVETDFWSQFGLPPPNVEIKTPSAARSTFTSEATSVSGNSLNFADKSSKPAKKKNKTTTEHNEQTNENGALRQMIESKRKSPKSDNRRGIFVPNPEIDALVHAKVHEIMAAVRQKEHSGNEDDNKGCKSKSENPEATRPQVATSMFQSDSKSIINDKYLGFQRDSTNSDVFFVEDRERENSTKHELFTQHTSVSSRELQEKKYLFDTVQDIMEKKKHSSVNREPAEKKNMSDSQVSHNKNQSGTTLQYVNHSIEAMIKPLTTPHDGYMDSSPMKKLNRQVNSMRKVKQEHGRFTPCCGNCEKVGVMFSENCQHFKCYDRKLSGIQAENKAQDPYAFSDEFSDFKPPLTGYKFLNNSYQKPEDSHFKYYQPAQTIDLPKSEVKYSGSYLHAHRKDIKEDVNVAQQKINSFKSDKSHFKSTKPSFKLEKPLNQKLSNHLLKKNNVPYGIKSSNALLKRSKLHGKLPTVRQKWRNNPKYMARHKDDTDFAKKLMKNLGFPPLTLEDLVTKSKKLTLPKSYFSGSKSSIASSVLHAEHKIESRDRVSPKTPDNSVLAYQLLSLNNDKSSFTGNERQEHFQTSAMPRSTHLESCINTTESATPLLTSRSHSFENPRHCFYDDTDKISQTDLKIGVDNNMPQSFANVDMHQMSSQ</sequence>